<name>A0ABT1UBN8_9GAMM</name>
<evidence type="ECO:0000313" key="2">
    <source>
        <dbReference type="Proteomes" id="UP001524569"/>
    </source>
</evidence>
<dbReference type="RefSeq" id="WP_256609023.1">
    <property type="nucleotide sequence ID" value="NZ_JANIBM010000001.1"/>
</dbReference>
<dbReference type="Proteomes" id="UP001524569">
    <property type="component" value="Unassembled WGS sequence"/>
</dbReference>
<keyword evidence="2" id="KW-1185">Reference proteome</keyword>
<protein>
    <recommendedName>
        <fullName evidence="3">Transposase</fullName>
    </recommendedName>
</protein>
<gene>
    <name evidence="1" type="ORF">NP603_00840</name>
</gene>
<accession>A0ABT1UBN8</accession>
<organism evidence="1 2">
    <name type="scientific">Methylomonas aurea</name>
    <dbReference type="NCBI Taxonomy" id="2952224"/>
    <lineage>
        <taxon>Bacteria</taxon>
        <taxon>Pseudomonadati</taxon>
        <taxon>Pseudomonadota</taxon>
        <taxon>Gammaproteobacteria</taxon>
        <taxon>Methylococcales</taxon>
        <taxon>Methylococcaceae</taxon>
        <taxon>Methylomonas</taxon>
    </lineage>
</organism>
<evidence type="ECO:0008006" key="3">
    <source>
        <dbReference type="Google" id="ProtNLM"/>
    </source>
</evidence>
<dbReference type="EMBL" id="JANIBM010000001">
    <property type="protein sequence ID" value="MCQ8179640.1"/>
    <property type="molecule type" value="Genomic_DNA"/>
</dbReference>
<proteinExistence type="predicted"/>
<reference evidence="1 2" key="1">
    <citation type="submission" date="2022-07" db="EMBL/GenBank/DDBJ databases">
        <title>Methylomonas rivi sp. nov., Methylomonas rosea sp. nov., Methylomonas aureus sp. nov. and Methylomonas subterranea sp. nov., four novel methanotrophs isolated from a freshwater creek and the deep terrestrial subsurface.</title>
        <authorList>
            <person name="Abin C."/>
            <person name="Sankaranarayanan K."/>
            <person name="Garner C."/>
            <person name="Sindelar R."/>
            <person name="Kotary K."/>
            <person name="Garner R."/>
            <person name="Barclay S."/>
            <person name="Lawson P."/>
            <person name="Krumholz L."/>
        </authorList>
    </citation>
    <scope>NUCLEOTIDE SEQUENCE [LARGE SCALE GENOMIC DNA]</scope>
    <source>
        <strain evidence="1 2">SURF-1</strain>
    </source>
</reference>
<sequence>MKNLTVKPPIAHKLTRQTRRPDALNPNALILNSQGFITSELLIGIDVSKDELAIDSEQGLFTLANTLAAIDAWLKHVDQQLDDLLELQLPPENSIPTS</sequence>
<comment type="caution">
    <text evidence="1">The sequence shown here is derived from an EMBL/GenBank/DDBJ whole genome shotgun (WGS) entry which is preliminary data.</text>
</comment>
<evidence type="ECO:0000313" key="1">
    <source>
        <dbReference type="EMBL" id="MCQ8179640.1"/>
    </source>
</evidence>